<proteinExistence type="predicted"/>
<feature type="transmembrane region" description="Helical" evidence="8">
    <location>
        <begin position="337"/>
        <end position="357"/>
    </location>
</feature>
<evidence type="ECO:0000256" key="4">
    <source>
        <dbReference type="ARBA" id="ARBA00022679"/>
    </source>
</evidence>
<sequence>MHFHTTSSDVATKSAAFWQQARFWQWLAVALLIPVLFFNLGFLPLDPDSDEPRRALVALEMILSGDYLTPTLNGELYLNKPPLYNWLIAASFNLFGSYSAFALRFPMAVSLLLYALTVYAFVRWYATRPMAFAAALMLITNTRVLLYDSMLGLIDITFSWVTYTAFLLVYHFDERKKYTALFVTTYVLTAVGFLMKGLPSVAFQGLTLLAWFGYTRRWKRLLHPAHFLGIAVFGLITGAYYIAYFTRNPVPVTDVFGVLFYESSRRTVVEFGPGETLLHLLTFPLDMQHYYAPWMLLIVLLFRPGIRRLLTENRFVLFNALTFLVNFVVYWSSPQVYARYLLMLLPPLFTVLVYIYYERSPATAWQRRLVENVWLFAAVVVTTGTWVALFFPDTQAIAGLFWKVSVLFAALGLITYRYFRQPPLRLTLFIVFMLVVRIGFNWLVIPPRLAHRQRYKETSEQAARLTLDANGRPLPLYGYRNTIGDDGAADVNSFHIEALRGQILGITDRKLPGAYYIADSISLVGEQYEVVGDMLLFDEHPAKIVRFSK</sequence>
<protein>
    <recommendedName>
        <fullName evidence="9">Glycosyltransferase RgtA/B/C/D-like domain-containing protein</fullName>
    </recommendedName>
</protein>
<dbReference type="PANTHER" id="PTHR33908">
    <property type="entry name" value="MANNOSYLTRANSFERASE YKCB-RELATED"/>
    <property type="match status" value="1"/>
</dbReference>
<dbReference type="RefSeq" id="WP_345269935.1">
    <property type="nucleotide sequence ID" value="NZ_BAABHB010000010.1"/>
</dbReference>
<evidence type="ECO:0000256" key="5">
    <source>
        <dbReference type="ARBA" id="ARBA00022692"/>
    </source>
</evidence>
<evidence type="ECO:0000256" key="7">
    <source>
        <dbReference type="ARBA" id="ARBA00023136"/>
    </source>
</evidence>
<feature type="transmembrane region" description="Helical" evidence="8">
    <location>
        <begin position="225"/>
        <end position="243"/>
    </location>
</feature>
<keyword evidence="2" id="KW-1003">Cell membrane</keyword>
<evidence type="ECO:0000256" key="3">
    <source>
        <dbReference type="ARBA" id="ARBA00022676"/>
    </source>
</evidence>
<dbReference type="EMBL" id="BAABHB010000010">
    <property type="protein sequence ID" value="GAA4413540.1"/>
    <property type="molecule type" value="Genomic_DNA"/>
</dbReference>
<feature type="transmembrane region" description="Helical" evidence="8">
    <location>
        <begin position="146"/>
        <end position="171"/>
    </location>
</feature>
<keyword evidence="5 8" id="KW-0812">Transmembrane</keyword>
<name>A0ABP8KRA7_9BACT</name>
<keyword evidence="7 8" id="KW-0472">Membrane</keyword>
<gene>
    <name evidence="10" type="ORF">GCM10023187_41930</name>
</gene>
<feature type="domain" description="Glycosyltransferase RgtA/B/C/D-like" evidence="9">
    <location>
        <begin position="79"/>
        <end position="236"/>
    </location>
</feature>
<evidence type="ECO:0000256" key="1">
    <source>
        <dbReference type="ARBA" id="ARBA00004651"/>
    </source>
</evidence>
<feature type="transmembrane region" description="Helical" evidence="8">
    <location>
        <begin position="287"/>
        <end position="303"/>
    </location>
</feature>
<evidence type="ECO:0000259" key="9">
    <source>
        <dbReference type="Pfam" id="PF13231"/>
    </source>
</evidence>
<feature type="transmembrane region" description="Helical" evidence="8">
    <location>
        <begin position="315"/>
        <end position="331"/>
    </location>
</feature>
<evidence type="ECO:0000313" key="11">
    <source>
        <dbReference type="Proteomes" id="UP001500936"/>
    </source>
</evidence>
<feature type="transmembrane region" description="Helical" evidence="8">
    <location>
        <begin position="108"/>
        <end position="126"/>
    </location>
</feature>
<evidence type="ECO:0000256" key="8">
    <source>
        <dbReference type="SAM" id="Phobius"/>
    </source>
</evidence>
<keyword evidence="3" id="KW-0328">Glycosyltransferase</keyword>
<reference evidence="11" key="1">
    <citation type="journal article" date="2019" name="Int. J. Syst. Evol. Microbiol.">
        <title>The Global Catalogue of Microorganisms (GCM) 10K type strain sequencing project: providing services to taxonomists for standard genome sequencing and annotation.</title>
        <authorList>
            <consortium name="The Broad Institute Genomics Platform"/>
            <consortium name="The Broad Institute Genome Sequencing Center for Infectious Disease"/>
            <person name="Wu L."/>
            <person name="Ma J."/>
        </authorList>
    </citation>
    <scope>NUCLEOTIDE SEQUENCE [LARGE SCALE GENOMIC DNA]</scope>
    <source>
        <strain evidence="11">JCM 17925</strain>
    </source>
</reference>
<comment type="caution">
    <text evidence="10">The sequence shown here is derived from an EMBL/GenBank/DDBJ whole genome shotgun (WGS) entry which is preliminary data.</text>
</comment>
<dbReference type="InterPro" id="IPR038731">
    <property type="entry name" value="RgtA/B/C-like"/>
</dbReference>
<keyword evidence="6 8" id="KW-1133">Transmembrane helix</keyword>
<feature type="transmembrane region" description="Helical" evidence="8">
    <location>
        <begin position="426"/>
        <end position="445"/>
    </location>
</feature>
<keyword evidence="4" id="KW-0808">Transferase</keyword>
<comment type="subcellular location">
    <subcellularLocation>
        <location evidence="1">Cell membrane</location>
        <topology evidence="1">Multi-pass membrane protein</topology>
    </subcellularLocation>
</comment>
<dbReference type="InterPro" id="IPR050297">
    <property type="entry name" value="LipidA_mod_glycosyltrf_83"/>
</dbReference>
<organism evidence="10 11">
    <name type="scientific">Nibrella viscosa</name>
    <dbReference type="NCBI Taxonomy" id="1084524"/>
    <lineage>
        <taxon>Bacteria</taxon>
        <taxon>Pseudomonadati</taxon>
        <taxon>Bacteroidota</taxon>
        <taxon>Cytophagia</taxon>
        <taxon>Cytophagales</taxon>
        <taxon>Spirosomataceae</taxon>
        <taxon>Nibrella</taxon>
    </lineage>
</organism>
<feature type="transmembrane region" description="Helical" evidence="8">
    <location>
        <begin position="369"/>
        <end position="391"/>
    </location>
</feature>
<evidence type="ECO:0000256" key="6">
    <source>
        <dbReference type="ARBA" id="ARBA00022989"/>
    </source>
</evidence>
<keyword evidence="11" id="KW-1185">Reference proteome</keyword>
<dbReference type="PANTHER" id="PTHR33908:SF3">
    <property type="entry name" value="UNDECAPRENYL PHOSPHATE-ALPHA-4-AMINO-4-DEOXY-L-ARABINOSE ARABINOSYL TRANSFERASE"/>
    <property type="match status" value="1"/>
</dbReference>
<feature type="transmembrane region" description="Helical" evidence="8">
    <location>
        <begin position="397"/>
        <end position="419"/>
    </location>
</feature>
<feature type="transmembrane region" description="Helical" evidence="8">
    <location>
        <begin position="23"/>
        <end position="43"/>
    </location>
</feature>
<feature type="transmembrane region" description="Helical" evidence="8">
    <location>
        <begin position="178"/>
        <end position="195"/>
    </location>
</feature>
<evidence type="ECO:0000256" key="2">
    <source>
        <dbReference type="ARBA" id="ARBA00022475"/>
    </source>
</evidence>
<evidence type="ECO:0000313" key="10">
    <source>
        <dbReference type="EMBL" id="GAA4413540.1"/>
    </source>
</evidence>
<accession>A0ABP8KRA7</accession>
<dbReference type="Pfam" id="PF13231">
    <property type="entry name" value="PMT_2"/>
    <property type="match status" value="1"/>
</dbReference>
<dbReference type="Proteomes" id="UP001500936">
    <property type="component" value="Unassembled WGS sequence"/>
</dbReference>